<evidence type="ECO:0000256" key="5">
    <source>
        <dbReference type="ARBA" id="ARBA00022989"/>
    </source>
</evidence>
<name>A0ABY8Q9E8_9RHOB</name>
<dbReference type="Pfam" id="PF00027">
    <property type="entry name" value="cNMP_binding"/>
    <property type="match status" value="1"/>
</dbReference>
<feature type="transmembrane region" description="Helical" evidence="10">
    <location>
        <begin position="320"/>
        <end position="348"/>
    </location>
</feature>
<dbReference type="SUPFAM" id="SSF51206">
    <property type="entry name" value="cAMP-binding domain-like"/>
    <property type="match status" value="1"/>
</dbReference>
<dbReference type="Gene3D" id="2.60.120.10">
    <property type="entry name" value="Jelly Rolls"/>
    <property type="match status" value="1"/>
</dbReference>
<accession>A0ABY8Q9E8</accession>
<feature type="transmembrane region" description="Helical" evidence="10">
    <location>
        <begin position="170"/>
        <end position="190"/>
    </location>
</feature>
<keyword evidence="5 10" id="KW-1133">Transmembrane helix</keyword>
<sequence>MDLIVVIAILSGLFLAIALAEPLSTRLRLPVPVILVALGMAIGGGAAWFWRTEMTDALNPVALAILSLPISSEVFIYVLLPILLFQVSLTLNLRRLMDDWVPVLSLAVIAVFVATVVIAAALMPFASLPLMACLLLGSIVSTTDPSAVVSIFRATPAPQRLARIVEGESLLNDAAAIALFSVFLSALAMRETAPEPVAVLAQLPWVIGAGAVVGWFLARAAMWAMAAMNAWPLAQLSVSFALPFATFLIVDRMLEASGVVAAVVAGMTVNFLAPGRLSPPALAFLREAWNLLAYWAGGMIFVLAALLVPSALEQARAEDFLLVAVVVVAAFAARAVILWGLLPLLSLARVSPKVEGPYRIAILWGGLRGAVTLALALAVTENPSIPFEIKRQVGIVATGFALFTLLVQGTTLRLMISWLGLDRLSPLDRALSEQVVAVALQDVRETVAETVRGFDLTPAIIREEAVRFGERLNQAVDAADEAKDILDKDRVTLGMVALAGHERDLLLDAFRDGFISARTAERMLADADRLIEVTRTAGRAGYRAQVRRSLRRGRWLDLADWAHSRFRWRAGLQSLIADRFEFLVAHQQMMRFLRSFVDKRILRIHGRRVAALLQDLLGWRMEEAGRELEGLRIQFPGYAEEVERQLIRRIALRREEVEYEQYVQDGLIGPELHLALQQRLAKARATLSVRPKLDLRGQRIDIIRGFGLFSALDEGSLRQLARRMKPVYASPGDVLVKKEDLPDRVWFVARGAVEAEVAGNRVLLGQGEMFGHLSVLQKRPRRATVRALSHTMLLTLQEAEFVTLMAQVPALAEAVRASAEKRGLEVALPAPSGPQAARHLIARLRAGLRPAE</sequence>
<dbReference type="Gene3D" id="6.10.140.1330">
    <property type="match status" value="1"/>
</dbReference>
<evidence type="ECO:0000256" key="3">
    <source>
        <dbReference type="ARBA" id="ARBA00022475"/>
    </source>
</evidence>
<dbReference type="PANTHER" id="PTHR10110">
    <property type="entry name" value="SODIUM/HYDROGEN EXCHANGER"/>
    <property type="match status" value="1"/>
</dbReference>
<keyword evidence="13" id="KW-1185">Reference proteome</keyword>
<evidence type="ECO:0000259" key="11">
    <source>
        <dbReference type="PROSITE" id="PS50042"/>
    </source>
</evidence>
<keyword evidence="7" id="KW-0406">Ion transport</keyword>
<dbReference type="InterPro" id="IPR014710">
    <property type="entry name" value="RmlC-like_jellyroll"/>
</dbReference>
<feature type="transmembrane region" description="Helical" evidence="10">
    <location>
        <begin position="392"/>
        <end position="416"/>
    </location>
</feature>
<reference evidence="12 13" key="1">
    <citation type="submission" date="2023-04" db="EMBL/GenBank/DDBJ databases">
        <title>YMD61, complete Genome.</title>
        <authorList>
            <person name="Zhang J."/>
        </authorList>
    </citation>
    <scope>NUCLEOTIDE SEQUENCE [LARGE SCALE GENOMIC DNA]</scope>
    <source>
        <strain evidence="12 13">YMD61</strain>
    </source>
</reference>
<evidence type="ECO:0000256" key="7">
    <source>
        <dbReference type="ARBA" id="ARBA00023065"/>
    </source>
</evidence>
<feature type="transmembrane region" description="Helical" evidence="10">
    <location>
        <begin position="360"/>
        <end position="380"/>
    </location>
</feature>
<dbReference type="EMBL" id="CP124535">
    <property type="protein sequence ID" value="WGV16900.1"/>
    <property type="molecule type" value="Genomic_DNA"/>
</dbReference>
<dbReference type="PROSITE" id="PS50042">
    <property type="entry name" value="CNMP_BINDING_3"/>
    <property type="match status" value="1"/>
</dbReference>
<keyword evidence="2" id="KW-0813">Transport</keyword>
<keyword evidence="3" id="KW-1003">Cell membrane</keyword>
<evidence type="ECO:0000313" key="12">
    <source>
        <dbReference type="EMBL" id="WGV16900.1"/>
    </source>
</evidence>
<dbReference type="Pfam" id="PF00999">
    <property type="entry name" value="Na_H_Exchanger"/>
    <property type="match status" value="1"/>
</dbReference>
<evidence type="ECO:0000313" key="13">
    <source>
        <dbReference type="Proteomes" id="UP001230978"/>
    </source>
</evidence>
<evidence type="ECO:0000256" key="2">
    <source>
        <dbReference type="ARBA" id="ARBA00022448"/>
    </source>
</evidence>
<proteinExistence type="predicted"/>
<dbReference type="InterPro" id="IPR006153">
    <property type="entry name" value="Cation/H_exchanger_TM"/>
</dbReference>
<feature type="transmembrane region" description="Helical" evidence="10">
    <location>
        <begin position="57"/>
        <end position="80"/>
    </location>
</feature>
<dbReference type="RefSeq" id="WP_281467707.1">
    <property type="nucleotide sequence ID" value="NZ_CP124535.1"/>
</dbReference>
<comment type="subcellular location">
    <subcellularLocation>
        <location evidence="1">Cell membrane</location>
        <topology evidence="1">Multi-pass membrane protein</topology>
    </subcellularLocation>
</comment>
<evidence type="ECO:0000256" key="9">
    <source>
        <dbReference type="ARBA" id="ARBA00023201"/>
    </source>
</evidence>
<feature type="transmembrane region" description="Helical" evidence="10">
    <location>
        <begin position="196"/>
        <end position="218"/>
    </location>
</feature>
<gene>
    <name evidence="12" type="ORF">QF092_03550</name>
</gene>
<dbReference type="InterPro" id="IPR000595">
    <property type="entry name" value="cNMP-bd_dom"/>
</dbReference>
<evidence type="ECO:0000256" key="6">
    <source>
        <dbReference type="ARBA" id="ARBA00023053"/>
    </source>
</evidence>
<organism evidence="12 13">
    <name type="scientific">Fuscovulum ytuae</name>
    <dbReference type="NCBI Taxonomy" id="3042299"/>
    <lineage>
        <taxon>Bacteria</taxon>
        <taxon>Pseudomonadati</taxon>
        <taxon>Pseudomonadota</taxon>
        <taxon>Alphaproteobacteria</taxon>
        <taxon>Rhodobacterales</taxon>
        <taxon>Paracoccaceae</taxon>
        <taxon>Fuscovulum</taxon>
    </lineage>
</organism>
<feature type="domain" description="Cyclic nucleotide-binding" evidence="11">
    <location>
        <begin position="708"/>
        <end position="822"/>
    </location>
</feature>
<feature type="transmembrane region" description="Helical" evidence="10">
    <location>
        <begin position="230"/>
        <end position="250"/>
    </location>
</feature>
<evidence type="ECO:0000256" key="10">
    <source>
        <dbReference type="SAM" id="Phobius"/>
    </source>
</evidence>
<keyword evidence="8 10" id="KW-0472">Membrane</keyword>
<dbReference type="PANTHER" id="PTHR10110:SF86">
    <property type="entry name" value="SODIUM_HYDROGEN EXCHANGER 7"/>
    <property type="match status" value="1"/>
</dbReference>
<keyword evidence="9" id="KW-0739">Sodium transport</keyword>
<dbReference type="CDD" id="cd00038">
    <property type="entry name" value="CAP_ED"/>
    <property type="match status" value="1"/>
</dbReference>
<evidence type="ECO:0000256" key="8">
    <source>
        <dbReference type="ARBA" id="ARBA00023136"/>
    </source>
</evidence>
<feature type="transmembrane region" description="Helical" evidence="10">
    <location>
        <begin position="289"/>
        <end position="308"/>
    </location>
</feature>
<dbReference type="InterPro" id="IPR018490">
    <property type="entry name" value="cNMP-bd_dom_sf"/>
</dbReference>
<evidence type="ECO:0000256" key="4">
    <source>
        <dbReference type="ARBA" id="ARBA00022692"/>
    </source>
</evidence>
<dbReference type="InterPro" id="IPR018422">
    <property type="entry name" value="Cation/H_exchanger_CPA1"/>
</dbReference>
<keyword evidence="4 10" id="KW-0812">Transmembrane</keyword>
<protein>
    <submittedName>
        <fullName evidence="12">Cation:proton antiporter</fullName>
    </submittedName>
</protein>
<evidence type="ECO:0000256" key="1">
    <source>
        <dbReference type="ARBA" id="ARBA00004651"/>
    </source>
</evidence>
<feature type="transmembrane region" description="Helical" evidence="10">
    <location>
        <begin position="100"/>
        <end position="122"/>
    </location>
</feature>
<feature type="transmembrane region" description="Helical" evidence="10">
    <location>
        <begin position="256"/>
        <end position="277"/>
    </location>
</feature>
<dbReference type="Proteomes" id="UP001230978">
    <property type="component" value="Chromosome"/>
</dbReference>
<dbReference type="SMART" id="SM00100">
    <property type="entry name" value="cNMP"/>
    <property type="match status" value="1"/>
</dbReference>
<keyword evidence="6" id="KW-0915">Sodium</keyword>
<feature type="transmembrane region" description="Helical" evidence="10">
    <location>
        <begin position="30"/>
        <end position="50"/>
    </location>
</feature>